<evidence type="ECO:0000313" key="1">
    <source>
        <dbReference type="EMBL" id="GFS21512.1"/>
    </source>
</evidence>
<proteinExistence type="predicted"/>
<name>A0AAV4JFF1_9GAST</name>
<dbReference type="EMBL" id="BMAT01006883">
    <property type="protein sequence ID" value="GFS21512.1"/>
    <property type="molecule type" value="Genomic_DNA"/>
</dbReference>
<accession>A0AAV4JFF1</accession>
<gene>
    <name evidence="1" type="ORF">ElyMa_003340500</name>
</gene>
<reference evidence="1 2" key="1">
    <citation type="journal article" date="2021" name="Elife">
        <title>Chloroplast acquisition without the gene transfer in kleptoplastic sea slugs, Plakobranchus ocellatus.</title>
        <authorList>
            <person name="Maeda T."/>
            <person name="Takahashi S."/>
            <person name="Yoshida T."/>
            <person name="Shimamura S."/>
            <person name="Takaki Y."/>
            <person name="Nagai Y."/>
            <person name="Toyoda A."/>
            <person name="Suzuki Y."/>
            <person name="Arimoto A."/>
            <person name="Ishii H."/>
            <person name="Satoh N."/>
            <person name="Nishiyama T."/>
            <person name="Hasebe M."/>
            <person name="Maruyama T."/>
            <person name="Minagawa J."/>
            <person name="Obokata J."/>
            <person name="Shigenobu S."/>
        </authorList>
    </citation>
    <scope>NUCLEOTIDE SEQUENCE [LARGE SCALE GENOMIC DNA]</scope>
</reference>
<keyword evidence="2" id="KW-1185">Reference proteome</keyword>
<organism evidence="1 2">
    <name type="scientific">Elysia marginata</name>
    <dbReference type="NCBI Taxonomy" id="1093978"/>
    <lineage>
        <taxon>Eukaryota</taxon>
        <taxon>Metazoa</taxon>
        <taxon>Spiralia</taxon>
        <taxon>Lophotrochozoa</taxon>
        <taxon>Mollusca</taxon>
        <taxon>Gastropoda</taxon>
        <taxon>Heterobranchia</taxon>
        <taxon>Euthyneura</taxon>
        <taxon>Panpulmonata</taxon>
        <taxon>Sacoglossa</taxon>
        <taxon>Placobranchoidea</taxon>
        <taxon>Plakobranchidae</taxon>
        <taxon>Elysia</taxon>
    </lineage>
</organism>
<protein>
    <submittedName>
        <fullName evidence="1">Uncharacterized protein</fullName>
    </submittedName>
</protein>
<sequence length="118" mass="13680">MKKMMMMKKKKKKKEYFDTWYLKINTPKSVSTAFHLNNHEASKSLNIKVKNNILQSDLRPKSTPQVFGCHLRHLEGSANKIAKRNCILRLAEKARKNNMGRLTICSANVNSWPEFQSS</sequence>
<evidence type="ECO:0000313" key="2">
    <source>
        <dbReference type="Proteomes" id="UP000762676"/>
    </source>
</evidence>
<dbReference type="AlphaFoldDB" id="A0AAV4JFF1"/>
<comment type="caution">
    <text evidence="1">The sequence shown here is derived from an EMBL/GenBank/DDBJ whole genome shotgun (WGS) entry which is preliminary data.</text>
</comment>
<dbReference type="Proteomes" id="UP000762676">
    <property type="component" value="Unassembled WGS sequence"/>
</dbReference>